<accession>A0AAD4QVI0</accession>
<organism evidence="3 4">
    <name type="scientific">Ditylenchus destructor</name>
    <dbReference type="NCBI Taxonomy" id="166010"/>
    <lineage>
        <taxon>Eukaryota</taxon>
        <taxon>Metazoa</taxon>
        <taxon>Ecdysozoa</taxon>
        <taxon>Nematoda</taxon>
        <taxon>Chromadorea</taxon>
        <taxon>Rhabditida</taxon>
        <taxon>Tylenchina</taxon>
        <taxon>Tylenchomorpha</taxon>
        <taxon>Sphaerularioidea</taxon>
        <taxon>Anguinidae</taxon>
        <taxon>Anguininae</taxon>
        <taxon>Ditylenchus</taxon>
    </lineage>
</organism>
<feature type="compositionally biased region" description="Basic and acidic residues" evidence="1">
    <location>
        <begin position="166"/>
        <end position="176"/>
    </location>
</feature>
<evidence type="ECO:0000256" key="1">
    <source>
        <dbReference type="SAM" id="MobiDB-lite"/>
    </source>
</evidence>
<keyword evidence="2" id="KW-0732">Signal</keyword>
<protein>
    <submittedName>
        <fullName evidence="3">Uncharacterized protein</fullName>
    </submittedName>
</protein>
<evidence type="ECO:0000313" key="4">
    <source>
        <dbReference type="Proteomes" id="UP001201812"/>
    </source>
</evidence>
<evidence type="ECO:0000256" key="2">
    <source>
        <dbReference type="SAM" id="SignalP"/>
    </source>
</evidence>
<keyword evidence="4" id="KW-1185">Reference proteome</keyword>
<gene>
    <name evidence="3" type="ORF">DdX_17753</name>
</gene>
<evidence type="ECO:0000313" key="3">
    <source>
        <dbReference type="EMBL" id="KAI1698716.1"/>
    </source>
</evidence>
<dbReference type="Proteomes" id="UP001201812">
    <property type="component" value="Unassembled WGS sequence"/>
</dbReference>
<sequence>MGDQRSHFLCLTFLLYCVCTLTAQTMRPNHVMINEQHKHINVDSSWLDKTGQQVQQVGLDASDKEKAVLDLLTERKQLLASAHGNVAAAEIVGGQRAQAQRFGDKGGVAQFEGHSGQIKTKTDEEGKHAFLKADGKYDLEAVAHGSLKEASDTDFEARNDRFNFKVDPSSHSDHEGQGTVGFQDKEDPKKTGTYQYAISQNGKKTEAQLSAHDVSKNNNEFVSSLFGRRSEKYFCTAETPGISQCYDAQGRSAGKVVADKSGNTVVYNEKDVPIGTGSVRKINDRSYEAIISKNLFIARLKDARRGPCCHILTGQNCTDAIKLANPSFSHPSQRDGDGTVSLTWPDCFDMSIDVTLPPGVHISRLAMKLDVNIQPIGKLRCMDVATCGRECFYCDWCKNSHKLKLLENTDGNLCRATEERTYRLTTKLCPPPEDPNFTLCSAFSKSVWQKDYWQKEGAIDVWMKFYERGPNRPELEKEFFSQLDNPLLGKAFKLAIIGEWLAANSLDQGSYTPTNSELLEYWVSKREPDRLLACEHAVVDYEIEGAKVKTNLLFEAATTANSIPNIFRDKKCAQFEKLQEQRFQTEVQEFKSRGGGGGIFGGIGNLFRNNGKR</sequence>
<dbReference type="AlphaFoldDB" id="A0AAD4QVI0"/>
<feature type="chain" id="PRO_5041966527" evidence="2">
    <location>
        <begin position="24"/>
        <end position="613"/>
    </location>
</feature>
<feature type="region of interest" description="Disordered" evidence="1">
    <location>
        <begin position="166"/>
        <end position="189"/>
    </location>
</feature>
<name>A0AAD4QVI0_9BILA</name>
<reference evidence="3" key="1">
    <citation type="submission" date="2022-01" db="EMBL/GenBank/DDBJ databases">
        <title>Genome Sequence Resource for Two Populations of Ditylenchus destructor, the Migratory Endoparasitic Phytonematode.</title>
        <authorList>
            <person name="Zhang H."/>
            <person name="Lin R."/>
            <person name="Xie B."/>
        </authorList>
    </citation>
    <scope>NUCLEOTIDE SEQUENCE</scope>
    <source>
        <strain evidence="3">BazhouSP</strain>
    </source>
</reference>
<comment type="caution">
    <text evidence="3">The sequence shown here is derived from an EMBL/GenBank/DDBJ whole genome shotgun (WGS) entry which is preliminary data.</text>
</comment>
<dbReference type="EMBL" id="JAKKPZ010000207">
    <property type="protein sequence ID" value="KAI1698716.1"/>
    <property type="molecule type" value="Genomic_DNA"/>
</dbReference>
<proteinExistence type="predicted"/>
<feature type="signal peptide" evidence="2">
    <location>
        <begin position="1"/>
        <end position="23"/>
    </location>
</feature>